<dbReference type="PROSITE" id="PS50862">
    <property type="entry name" value="AA_TRNA_LIGASE_II"/>
    <property type="match status" value="1"/>
</dbReference>
<dbReference type="GO" id="GO:0005737">
    <property type="term" value="C:cytoplasm"/>
    <property type="evidence" value="ECO:0007669"/>
    <property type="project" value="InterPro"/>
</dbReference>
<dbReference type="CDD" id="cd00778">
    <property type="entry name" value="ProRS_core_arch_euk"/>
    <property type="match status" value="1"/>
</dbReference>
<dbReference type="AlphaFoldDB" id="A0A1Y1WWA0"/>
<dbReference type="FunFam" id="3.30.110.30:FF:000001">
    <property type="entry name" value="Bifunctional glutamate/proline--tRNA ligase"/>
    <property type="match status" value="1"/>
</dbReference>
<dbReference type="HAMAP" id="MF_01571">
    <property type="entry name" value="Pro_tRNA_synth_type3"/>
    <property type="match status" value="1"/>
</dbReference>
<reference evidence="12 13" key="1">
    <citation type="submission" date="2016-07" db="EMBL/GenBank/DDBJ databases">
        <title>Pervasive Adenine N6-methylation of Active Genes in Fungi.</title>
        <authorList>
            <consortium name="DOE Joint Genome Institute"/>
            <person name="Mondo S.J."/>
            <person name="Dannebaum R.O."/>
            <person name="Kuo R.C."/>
            <person name="Labutti K."/>
            <person name="Haridas S."/>
            <person name="Kuo A."/>
            <person name="Salamov A."/>
            <person name="Ahrendt S.R."/>
            <person name="Lipzen A."/>
            <person name="Sullivan W."/>
            <person name="Andreopoulos W.B."/>
            <person name="Clum A."/>
            <person name="Lindquist E."/>
            <person name="Daum C."/>
            <person name="Ramamoorthy G.K."/>
            <person name="Gryganskyi A."/>
            <person name="Culley D."/>
            <person name="Magnuson J.K."/>
            <person name="James T.Y."/>
            <person name="O'Malley M.A."/>
            <person name="Stajich J.E."/>
            <person name="Spatafora J.W."/>
            <person name="Visel A."/>
            <person name="Grigoriev I.V."/>
        </authorList>
    </citation>
    <scope>NUCLEOTIDE SEQUENCE [LARGE SCALE GENOMIC DNA]</scope>
    <source>
        <strain evidence="12 13">CBS 931.73</strain>
    </source>
</reference>
<accession>A0A1Y1WWA0</accession>
<organism evidence="12 13">
    <name type="scientific">Basidiobolus meristosporus CBS 931.73</name>
    <dbReference type="NCBI Taxonomy" id="1314790"/>
    <lineage>
        <taxon>Eukaryota</taxon>
        <taxon>Fungi</taxon>
        <taxon>Fungi incertae sedis</taxon>
        <taxon>Zoopagomycota</taxon>
        <taxon>Entomophthoromycotina</taxon>
        <taxon>Basidiobolomycetes</taxon>
        <taxon>Basidiobolales</taxon>
        <taxon>Basidiobolaceae</taxon>
        <taxon>Basidiobolus</taxon>
    </lineage>
</organism>
<feature type="domain" description="Aminoacyl-transfer RNA synthetases class-II family profile" evidence="11">
    <location>
        <begin position="256"/>
        <end position="505"/>
    </location>
</feature>
<evidence type="ECO:0000256" key="4">
    <source>
        <dbReference type="ARBA" id="ARBA00022741"/>
    </source>
</evidence>
<dbReference type="NCBIfam" id="TIGR00408">
    <property type="entry name" value="proS_fam_I"/>
    <property type="match status" value="1"/>
</dbReference>
<proteinExistence type="inferred from homology"/>
<dbReference type="Pfam" id="PF03129">
    <property type="entry name" value="HGTP_anticodon"/>
    <property type="match status" value="1"/>
</dbReference>
<dbReference type="PANTHER" id="PTHR43382">
    <property type="entry name" value="PROLYL-TRNA SYNTHETASE"/>
    <property type="match status" value="1"/>
</dbReference>
<feature type="compositionally biased region" description="Basic and acidic residues" evidence="10">
    <location>
        <begin position="665"/>
        <end position="674"/>
    </location>
</feature>
<dbReference type="EC" id="6.1.1.15" evidence="2"/>
<dbReference type="OrthoDB" id="1350766at2759"/>
<dbReference type="InterPro" id="IPR033721">
    <property type="entry name" value="ProRS_core_arch_euk"/>
</dbReference>
<dbReference type="STRING" id="1314790.A0A1Y1WWA0"/>
<keyword evidence="7 12" id="KW-0030">Aminoacyl-tRNA synthetase</keyword>
<keyword evidence="3" id="KW-0436">Ligase</keyword>
<keyword evidence="6" id="KW-0648">Protein biosynthesis</keyword>
<keyword evidence="5" id="KW-0067">ATP-binding</keyword>
<evidence type="ECO:0000313" key="13">
    <source>
        <dbReference type="Proteomes" id="UP000193498"/>
    </source>
</evidence>
<evidence type="ECO:0000256" key="2">
    <source>
        <dbReference type="ARBA" id="ARBA00012831"/>
    </source>
</evidence>
<dbReference type="EMBL" id="MCFE01000858">
    <property type="protein sequence ID" value="ORX77783.1"/>
    <property type="molecule type" value="Genomic_DNA"/>
</dbReference>
<sequence length="729" mass="81395">MATFQSVVDRFTSLSISPKVVDHAPVKNNAEWSEALGQCDQASLPSSYVLTKTLVLKPKTAKTAPVTPVMVVALEATETNMSALGKKLSLKDLRFANEDLLSSFFGVTKEATSPFALDNVSAENISNVHLIVDAALFTVAEGTLIGFHPSASEKTSFLTLEEIRKYLESSSAKYTEVDFKALAAEAPAAKPQQPKAPKAAAKAQKPKPEEDSVKIGIEYRKEVDFPKWYQQVVTKSEMLEYYDVSGCYIIRPLAYNIWKYITDFFDAEIQELGVENTYFPMFVSSKVLEKEKDHVEGFAPEVAWVTKAGSSDLEEPIAIRPTSETVMYPYFAKWIRSHRDLPLKINQWCNVVRWEFKHPQPFLRTREFLWQEGHTAHLTKELASEEVFQILDLYRQVYEDLLAVPVIKGIKSEKEKFAGGLYTTTVEGFIPTTGRGIQGATSHCLGQNFAKMFNITVEDPNAPANAGDDAEAKKLFVWQNSWGITTRTIGVMVMVHGDDKGLIIPPRVASTQVIVVPCGLTVKSTDEDRRNVEEGVKEVVKILKSVGVRAKADLRENYTPGYKFNHWELRGTPLRLEIGPMDLAKKSTLSVRRDNGKKAPIPMASLATDVPALLQTIQKDMFANAKAVRDAHVKYVTEWKDFVPALNSRCSVMIPWCEEVQCEDDIKEKSSRNEEQEDEAEDERAPSMGAKSLCIPLEQPQDKPIVPGVTKCAACGADAKRWTLFGRSY</sequence>
<comment type="caution">
    <text evidence="12">The sequence shown here is derived from an EMBL/GenBank/DDBJ whole genome shotgun (WGS) entry which is preliminary data.</text>
</comment>
<dbReference type="FunFam" id="3.40.50.800:FF:000005">
    <property type="entry name" value="bifunctional glutamate/proline--tRNA ligase"/>
    <property type="match status" value="1"/>
</dbReference>
<dbReference type="Pfam" id="PF00587">
    <property type="entry name" value="tRNA-synt_2b"/>
    <property type="match status" value="1"/>
</dbReference>
<dbReference type="InterPro" id="IPR002314">
    <property type="entry name" value="aa-tRNA-synt_IIb"/>
</dbReference>
<comment type="catalytic activity">
    <reaction evidence="9">
        <text>tRNA(Pro) + L-proline + ATP = L-prolyl-tRNA(Pro) + AMP + diphosphate</text>
        <dbReference type="Rhea" id="RHEA:14305"/>
        <dbReference type="Rhea" id="RHEA-COMP:9700"/>
        <dbReference type="Rhea" id="RHEA-COMP:9702"/>
        <dbReference type="ChEBI" id="CHEBI:30616"/>
        <dbReference type="ChEBI" id="CHEBI:33019"/>
        <dbReference type="ChEBI" id="CHEBI:60039"/>
        <dbReference type="ChEBI" id="CHEBI:78442"/>
        <dbReference type="ChEBI" id="CHEBI:78532"/>
        <dbReference type="ChEBI" id="CHEBI:456215"/>
        <dbReference type="EC" id="6.1.1.15"/>
    </reaction>
</comment>
<dbReference type="FunFam" id="3.30.930.10:FF:000007">
    <property type="entry name" value="Bifunctional glutamate/proline--tRNA ligase"/>
    <property type="match status" value="1"/>
</dbReference>
<dbReference type="SUPFAM" id="SSF55826">
    <property type="entry name" value="YbaK/ProRS associated domain"/>
    <property type="match status" value="1"/>
</dbReference>
<dbReference type="InterPro" id="IPR004154">
    <property type="entry name" value="Anticodon-bd"/>
</dbReference>
<dbReference type="Gene3D" id="3.90.960.10">
    <property type="entry name" value="YbaK/aminoacyl-tRNA synthetase-associated domain"/>
    <property type="match status" value="1"/>
</dbReference>
<evidence type="ECO:0000259" key="11">
    <source>
        <dbReference type="PROSITE" id="PS50862"/>
    </source>
</evidence>
<protein>
    <recommendedName>
        <fullName evidence="2">proline--tRNA ligase</fullName>
        <ecNumber evidence="2">6.1.1.15</ecNumber>
    </recommendedName>
    <alternativeName>
        <fullName evidence="8">Prolyl-tRNA synthetase</fullName>
    </alternativeName>
</protein>
<dbReference type="InterPro" id="IPR017449">
    <property type="entry name" value="Pro-tRNA_synth_II"/>
</dbReference>
<dbReference type="SMART" id="SM00946">
    <property type="entry name" value="ProRS-C_1"/>
    <property type="match status" value="1"/>
</dbReference>
<dbReference type="Gene3D" id="3.30.110.30">
    <property type="entry name" value="C-terminal domain of ProRS"/>
    <property type="match status" value="1"/>
</dbReference>
<feature type="compositionally biased region" description="Low complexity" evidence="10">
    <location>
        <begin position="188"/>
        <end position="203"/>
    </location>
</feature>
<dbReference type="FunCoup" id="A0A1Y1WWA0">
    <property type="interactions" value="171"/>
</dbReference>
<dbReference type="PANTHER" id="PTHR43382:SF2">
    <property type="entry name" value="BIFUNCTIONAL GLUTAMATE_PROLINE--TRNA LIGASE"/>
    <property type="match status" value="1"/>
</dbReference>
<evidence type="ECO:0000256" key="6">
    <source>
        <dbReference type="ARBA" id="ARBA00022917"/>
    </source>
</evidence>
<dbReference type="InterPro" id="IPR036754">
    <property type="entry name" value="YbaK/aa-tRNA-synt-asso_dom_sf"/>
</dbReference>
<evidence type="ECO:0000313" key="12">
    <source>
        <dbReference type="EMBL" id="ORX77783.1"/>
    </source>
</evidence>
<evidence type="ECO:0000256" key="5">
    <source>
        <dbReference type="ARBA" id="ARBA00022840"/>
    </source>
</evidence>
<dbReference type="SUPFAM" id="SSF55681">
    <property type="entry name" value="Class II aaRS and biotin synthetases"/>
    <property type="match status" value="1"/>
</dbReference>
<dbReference type="CDD" id="cd00862">
    <property type="entry name" value="ProRS_anticodon_zinc"/>
    <property type="match status" value="1"/>
</dbReference>
<evidence type="ECO:0000256" key="9">
    <source>
        <dbReference type="ARBA" id="ARBA00047671"/>
    </source>
</evidence>
<dbReference type="Pfam" id="PF09180">
    <property type="entry name" value="ProRS-C_1"/>
    <property type="match status" value="1"/>
</dbReference>
<dbReference type="InterPro" id="IPR045864">
    <property type="entry name" value="aa-tRNA-synth_II/BPL/LPL"/>
</dbReference>
<dbReference type="Pfam" id="PF04073">
    <property type="entry name" value="tRNA_edit"/>
    <property type="match status" value="1"/>
</dbReference>
<dbReference type="InterPro" id="IPR007214">
    <property type="entry name" value="YbaK/aa-tRNA-synth-assoc-dom"/>
</dbReference>
<dbReference type="GO" id="GO:0004827">
    <property type="term" value="F:proline-tRNA ligase activity"/>
    <property type="evidence" value="ECO:0007669"/>
    <property type="project" value="UniProtKB-EC"/>
</dbReference>
<dbReference type="GO" id="GO:0017101">
    <property type="term" value="C:aminoacyl-tRNA synthetase multienzyme complex"/>
    <property type="evidence" value="ECO:0007669"/>
    <property type="project" value="TreeGrafter"/>
</dbReference>
<comment type="similarity">
    <text evidence="1">Belongs to the class-II aminoacyl-tRNA synthetase family.</text>
</comment>
<evidence type="ECO:0000256" key="8">
    <source>
        <dbReference type="ARBA" id="ARBA00029731"/>
    </source>
</evidence>
<evidence type="ECO:0000256" key="10">
    <source>
        <dbReference type="SAM" id="MobiDB-lite"/>
    </source>
</evidence>
<dbReference type="Gene3D" id="3.40.50.800">
    <property type="entry name" value="Anticodon-binding domain"/>
    <property type="match status" value="1"/>
</dbReference>
<dbReference type="PRINTS" id="PR01046">
    <property type="entry name" value="TRNASYNTHPRO"/>
</dbReference>
<name>A0A1Y1WWA0_9FUNG</name>
<feature type="region of interest" description="Disordered" evidence="10">
    <location>
        <begin position="188"/>
        <end position="209"/>
    </location>
</feature>
<evidence type="ECO:0000256" key="1">
    <source>
        <dbReference type="ARBA" id="ARBA00008226"/>
    </source>
</evidence>
<evidence type="ECO:0000256" key="7">
    <source>
        <dbReference type="ARBA" id="ARBA00023146"/>
    </source>
</evidence>
<keyword evidence="13" id="KW-1185">Reference proteome</keyword>
<dbReference type="InterPro" id="IPR016061">
    <property type="entry name" value="Pro-tRNA_ligase_II_C"/>
</dbReference>
<dbReference type="GO" id="GO:0006433">
    <property type="term" value="P:prolyl-tRNA aminoacylation"/>
    <property type="evidence" value="ECO:0007669"/>
    <property type="project" value="InterPro"/>
</dbReference>
<evidence type="ECO:0000256" key="3">
    <source>
        <dbReference type="ARBA" id="ARBA00022598"/>
    </source>
</evidence>
<gene>
    <name evidence="12" type="ORF">K493DRAFT_321320</name>
</gene>
<dbReference type="InterPro" id="IPR036621">
    <property type="entry name" value="Anticodon-bd_dom_sf"/>
</dbReference>
<dbReference type="GO" id="GO:0002161">
    <property type="term" value="F:aminoacyl-tRNA deacylase activity"/>
    <property type="evidence" value="ECO:0007669"/>
    <property type="project" value="InterPro"/>
</dbReference>
<dbReference type="InterPro" id="IPR002316">
    <property type="entry name" value="Pro-tRNA-ligase_IIa"/>
</dbReference>
<dbReference type="Proteomes" id="UP000193498">
    <property type="component" value="Unassembled WGS sequence"/>
</dbReference>
<dbReference type="GO" id="GO:0005524">
    <property type="term" value="F:ATP binding"/>
    <property type="evidence" value="ECO:0007669"/>
    <property type="project" value="UniProtKB-KW"/>
</dbReference>
<dbReference type="SUPFAM" id="SSF52954">
    <property type="entry name" value="Class II aaRS ABD-related"/>
    <property type="match status" value="1"/>
</dbReference>
<keyword evidence="4" id="KW-0547">Nucleotide-binding</keyword>
<feature type="region of interest" description="Disordered" evidence="10">
    <location>
        <begin position="665"/>
        <end position="693"/>
    </location>
</feature>
<dbReference type="SUPFAM" id="SSF64586">
    <property type="entry name" value="C-terminal domain of ProRS"/>
    <property type="match status" value="1"/>
</dbReference>
<dbReference type="InterPro" id="IPR006195">
    <property type="entry name" value="aa-tRNA-synth_II"/>
</dbReference>
<dbReference type="Gene3D" id="3.30.930.10">
    <property type="entry name" value="Bira Bifunctional Protein, Domain 2"/>
    <property type="match status" value="1"/>
</dbReference>
<dbReference type="InterPro" id="IPR004499">
    <property type="entry name" value="Pro-tRNA-ligase_IIa_arc-type"/>
</dbReference>
<dbReference type="InParanoid" id="A0A1Y1WWA0"/>